<dbReference type="UniPathway" id="UPA00031">
    <property type="reaction ID" value="UER00013"/>
</dbReference>
<dbReference type="Pfam" id="PF02811">
    <property type="entry name" value="PHP"/>
    <property type="match status" value="1"/>
</dbReference>
<dbReference type="GO" id="GO:0000105">
    <property type="term" value="P:L-histidine biosynthetic process"/>
    <property type="evidence" value="ECO:0007669"/>
    <property type="project" value="UniProtKB-UniRule"/>
</dbReference>
<dbReference type="NCBIfam" id="TIGR01856">
    <property type="entry name" value="hisJ_fam"/>
    <property type="match status" value="1"/>
</dbReference>
<dbReference type="STRING" id="36842.SAMN02194393_04296"/>
<reference evidence="10 11" key="1">
    <citation type="submission" date="2017-02" db="EMBL/GenBank/DDBJ databases">
        <authorList>
            <person name="Peterson S.W."/>
        </authorList>
    </citation>
    <scope>NUCLEOTIDE SEQUENCE [LARGE SCALE GENOMIC DNA]</scope>
    <source>
        <strain evidence="10 11">M1</strain>
    </source>
</reference>
<dbReference type="RefSeq" id="WP_079494504.1">
    <property type="nucleotide sequence ID" value="NZ_FUZT01000012.1"/>
</dbReference>
<evidence type="ECO:0000256" key="1">
    <source>
        <dbReference type="ARBA" id="ARBA00004970"/>
    </source>
</evidence>
<comment type="pathway">
    <text evidence="1 8">Amino-acid biosynthesis; L-histidine biosynthesis; L-histidine from 5-phospho-alpha-D-ribose 1-diphosphate: step 8/9.</text>
</comment>
<keyword evidence="11" id="KW-1185">Reference proteome</keyword>
<sequence>MYYDYHVHSHFSSDCKVDMKDIIEMAIKLKLKEICFTDHIDYEYCDSSINFDFDIDEYTHYIETMRKKYCANIKILKGVEIGIQPHIIEKCDNLVEGNNFDFVIASIHTCNKQDLYTGDFYLNKTPRESYLKYFEELLYCIKNFKNFNVIGHLNILARYNNEVAKEKLTDYFDVLEVLFKALIERNKGIEVNTSNLRYSEELLLSNEVLKFYHDLGGKIITIGSDTHVPDTLSYKFDYVYDILKEIGFKYITTFEKMKPKFVKI</sequence>
<dbReference type="InterPro" id="IPR004013">
    <property type="entry name" value="PHP_dom"/>
</dbReference>
<evidence type="ECO:0000256" key="6">
    <source>
        <dbReference type="ARBA" id="ARBA00023102"/>
    </source>
</evidence>
<dbReference type="EMBL" id="FUZT01000012">
    <property type="protein sequence ID" value="SKC84919.1"/>
    <property type="molecule type" value="Genomic_DNA"/>
</dbReference>
<dbReference type="GO" id="GO:0005737">
    <property type="term" value="C:cytoplasm"/>
    <property type="evidence" value="ECO:0007669"/>
    <property type="project" value="TreeGrafter"/>
</dbReference>
<evidence type="ECO:0000256" key="8">
    <source>
        <dbReference type="RuleBase" id="RU366003"/>
    </source>
</evidence>
<organism evidence="10 11">
    <name type="scientific">Maledivibacter halophilus</name>
    <dbReference type="NCBI Taxonomy" id="36842"/>
    <lineage>
        <taxon>Bacteria</taxon>
        <taxon>Bacillati</taxon>
        <taxon>Bacillota</taxon>
        <taxon>Clostridia</taxon>
        <taxon>Peptostreptococcales</taxon>
        <taxon>Caminicellaceae</taxon>
        <taxon>Maledivibacter</taxon>
    </lineage>
</organism>
<dbReference type="InterPro" id="IPR010140">
    <property type="entry name" value="Histidinol_P_phosphatase_HisJ"/>
</dbReference>
<evidence type="ECO:0000256" key="5">
    <source>
        <dbReference type="ARBA" id="ARBA00022801"/>
    </source>
</evidence>
<evidence type="ECO:0000259" key="9">
    <source>
        <dbReference type="SMART" id="SM00481"/>
    </source>
</evidence>
<dbReference type="InterPro" id="IPR003141">
    <property type="entry name" value="Pol/His_phosphatase_N"/>
</dbReference>
<dbReference type="InterPro" id="IPR016195">
    <property type="entry name" value="Pol/histidinol_Pase-like"/>
</dbReference>
<gene>
    <name evidence="10" type="ORF">SAMN02194393_04296</name>
</gene>
<dbReference type="Gene3D" id="3.20.20.140">
    <property type="entry name" value="Metal-dependent hydrolases"/>
    <property type="match status" value="1"/>
</dbReference>
<dbReference type="AlphaFoldDB" id="A0A1T5MAN2"/>
<evidence type="ECO:0000256" key="3">
    <source>
        <dbReference type="ARBA" id="ARBA00013085"/>
    </source>
</evidence>
<comment type="similarity">
    <text evidence="2 8">Belongs to the PHP hydrolase family. HisK subfamily.</text>
</comment>
<proteinExistence type="inferred from homology"/>
<protein>
    <recommendedName>
        <fullName evidence="3 8">Histidinol-phosphatase</fullName>
        <shortName evidence="8">HolPase</shortName>
        <ecNumber evidence="3 8">3.1.3.15</ecNumber>
    </recommendedName>
</protein>
<keyword evidence="5 8" id="KW-0378">Hydrolase</keyword>
<comment type="catalytic activity">
    <reaction evidence="7 8">
        <text>L-histidinol phosphate + H2O = L-histidinol + phosphate</text>
        <dbReference type="Rhea" id="RHEA:14465"/>
        <dbReference type="ChEBI" id="CHEBI:15377"/>
        <dbReference type="ChEBI" id="CHEBI:43474"/>
        <dbReference type="ChEBI" id="CHEBI:57699"/>
        <dbReference type="ChEBI" id="CHEBI:57980"/>
        <dbReference type="EC" id="3.1.3.15"/>
    </reaction>
</comment>
<name>A0A1T5MAN2_9FIRM</name>
<dbReference type="PANTHER" id="PTHR21039:SF0">
    <property type="entry name" value="HISTIDINOL-PHOSPHATASE"/>
    <property type="match status" value="1"/>
</dbReference>
<dbReference type="SMART" id="SM00481">
    <property type="entry name" value="POLIIIAc"/>
    <property type="match status" value="1"/>
</dbReference>
<keyword evidence="6 8" id="KW-0368">Histidine biosynthesis</keyword>
<evidence type="ECO:0000256" key="7">
    <source>
        <dbReference type="ARBA" id="ARBA00049158"/>
    </source>
</evidence>
<dbReference type="OrthoDB" id="9775255at2"/>
<accession>A0A1T5MAN2</accession>
<dbReference type="EC" id="3.1.3.15" evidence="3 8"/>
<evidence type="ECO:0000313" key="11">
    <source>
        <dbReference type="Proteomes" id="UP000190285"/>
    </source>
</evidence>
<dbReference type="PANTHER" id="PTHR21039">
    <property type="entry name" value="HISTIDINOL PHOSPHATASE-RELATED"/>
    <property type="match status" value="1"/>
</dbReference>
<evidence type="ECO:0000256" key="2">
    <source>
        <dbReference type="ARBA" id="ARBA00009152"/>
    </source>
</evidence>
<evidence type="ECO:0000256" key="4">
    <source>
        <dbReference type="ARBA" id="ARBA00022605"/>
    </source>
</evidence>
<keyword evidence="4 8" id="KW-0028">Amino-acid biosynthesis</keyword>
<evidence type="ECO:0000313" key="10">
    <source>
        <dbReference type="EMBL" id="SKC84919.1"/>
    </source>
</evidence>
<feature type="domain" description="Polymerase/histidinol phosphatase N-terminal" evidence="9">
    <location>
        <begin position="3"/>
        <end position="85"/>
    </location>
</feature>
<dbReference type="SUPFAM" id="SSF89550">
    <property type="entry name" value="PHP domain-like"/>
    <property type="match status" value="1"/>
</dbReference>
<dbReference type="Proteomes" id="UP000190285">
    <property type="component" value="Unassembled WGS sequence"/>
</dbReference>
<dbReference type="GO" id="GO:0004401">
    <property type="term" value="F:histidinol-phosphatase activity"/>
    <property type="evidence" value="ECO:0007669"/>
    <property type="project" value="UniProtKB-UniRule"/>
</dbReference>